<feature type="compositionally biased region" description="Basic and acidic residues" evidence="1">
    <location>
        <begin position="246"/>
        <end position="255"/>
    </location>
</feature>
<feature type="compositionally biased region" description="Pro residues" evidence="1">
    <location>
        <begin position="705"/>
        <end position="714"/>
    </location>
</feature>
<comment type="caution">
    <text evidence="3">The sequence shown here is derived from an EMBL/GenBank/DDBJ whole genome shotgun (WGS) entry which is preliminary data.</text>
</comment>
<proteinExistence type="predicted"/>
<dbReference type="Proteomes" id="UP001140453">
    <property type="component" value="Unassembled WGS sequence"/>
</dbReference>
<feature type="transmembrane region" description="Helical" evidence="2">
    <location>
        <begin position="143"/>
        <end position="169"/>
    </location>
</feature>
<feature type="transmembrane region" description="Helical" evidence="2">
    <location>
        <begin position="224"/>
        <end position="243"/>
    </location>
</feature>
<accession>A0A9W8YUZ3</accession>
<reference evidence="3" key="1">
    <citation type="submission" date="2022-10" db="EMBL/GenBank/DDBJ databases">
        <title>Tapping the CABI collections for fungal endophytes: first genome assemblies for Collariella, Neodidymelliopsis, Ascochyta clinopodiicola, Didymella pomorum, Didymosphaeria variabile, Neocosmospora piperis and Neocucurbitaria cava.</title>
        <authorList>
            <person name="Hill R."/>
        </authorList>
    </citation>
    <scope>NUCLEOTIDE SEQUENCE</scope>
    <source>
        <strain evidence="3">IMI 355082</strain>
    </source>
</reference>
<keyword evidence="2" id="KW-1133">Transmembrane helix</keyword>
<keyword evidence="2" id="KW-0812">Transmembrane</keyword>
<feature type="compositionally biased region" description="Polar residues" evidence="1">
    <location>
        <begin position="496"/>
        <end position="505"/>
    </location>
</feature>
<feature type="compositionally biased region" description="Polar residues" evidence="1">
    <location>
        <begin position="1652"/>
        <end position="1662"/>
    </location>
</feature>
<feature type="compositionally biased region" description="Low complexity" evidence="1">
    <location>
        <begin position="996"/>
        <end position="1007"/>
    </location>
</feature>
<keyword evidence="4" id="KW-1185">Reference proteome</keyword>
<evidence type="ECO:0000313" key="3">
    <source>
        <dbReference type="EMBL" id="KAJ4393330.1"/>
    </source>
</evidence>
<feature type="region of interest" description="Disordered" evidence="1">
    <location>
        <begin position="2254"/>
        <end position="2291"/>
    </location>
</feature>
<feature type="region of interest" description="Disordered" evidence="1">
    <location>
        <begin position="462"/>
        <end position="588"/>
    </location>
</feature>
<feature type="compositionally biased region" description="Polar residues" evidence="1">
    <location>
        <begin position="1557"/>
        <end position="1584"/>
    </location>
</feature>
<feature type="compositionally biased region" description="Basic and acidic residues" evidence="1">
    <location>
        <begin position="1539"/>
        <end position="1552"/>
    </location>
</feature>
<evidence type="ECO:0000256" key="2">
    <source>
        <dbReference type="SAM" id="Phobius"/>
    </source>
</evidence>
<feature type="region of interest" description="Disordered" evidence="1">
    <location>
        <begin position="740"/>
        <end position="845"/>
    </location>
</feature>
<feature type="compositionally biased region" description="Basic and acidic residues" evidence="1">
    <location>
        <begin position="1476"/>
        <end position="1485"/>
    </location>
</feature>
<organism evidence="3 4">
    <name type="scientific">Gnomoniopsis smithogilvyi</name>
    <dbReference type="NCBI Taxonomy" id="1191159"/>
    <lineage>
        <taxon>Eukaryota</taxon>
        <taxon>Fungi</taxon>
        <taxon>Dikarya</taxon>
        <taxon>Ascomycota</taxon>
        <taxon>Pezizomycotina</taxon>
        <taxon>Sordariomycetes</taxon>
        <taxon>Sordariomycetidae</taxon>
        <taxon>Diaporthales</taxon>
        <taxon>Gnomoniaceae</taxon>
        <taxon>Gnomoniopsis</taxon>
    </lineage>
</organism>
<dbReference type="OrthoDB" id="5370537at2759"/>
<feature type="compositionally biased region" description="Low complexity" evidence="1">
    <location>
        <begin position="1501"/>
        <end position="1516"/>
    </location>
</feature>
<feature type="region of interest" description="Disordered" evidence="1">
    <location>
        <begin position="1290"/>
        <end position="1340"/>
    </location>
</feature>
<feature type="transmembrane region" description="Helical" evidence="2">
    <location>
        <begin position="43"/>
        <end position="60"/>
    </location>
</feature>
<feature type="compositionally biased region" description="Acidic residues" evidence="1">
    <location>
        <begin position="1413"/>
        <end position="1432"/>
    </location>
</feature>
<feature type="transmembrane region" description="Helical" evidence="2">
    <location>
        <begin position="112"/>
        <end position="131"/>
    </location>
</feature>
<evidence type="ECO:0000313" key="4">
    <source>
        <dbReference type="Proteomes" id="UP001140453"/>
    </source>
</evidence>
<feature type="compositionally biased region" description="Low complexity" evidence="1">
    <location>
        <begin position="2256"/>
        <end position="2282"/>
    </location>
</feature>
<feature type="compositionally biased region" description="Polar residues" evidence="1">
    <location>
        <begin position="2479"/>
        <end position="2500"/>
    </location>
</feature>
<evidence type="ECO:0000256" key="1">
    <source>
        <dbReference type="SAM" id="MobiDB-lite"/>
    </source>
</evidence>
<feature type="region of interest" description="Disordered" evidence="1">
    <location>
        <begin position="246"/>
        <end position="279"/>
    </location>
</feature>
<feature type="transmembrane region" description="Helical" evidence="2">
    <location>
        <begin position="6"/>
        <end position="31"/>
    </location>
</feature>
<protein>
    <submittedName>
        <fullName evidence="3">Uncharacterized protein</fullName>
    </submittedName>
</protein>
<feature type="region of interest" description="Disordered" evidence="1">
    <location>
        <begin position="2429"/>
        <end position="2500"/>
    </location>
</feature>
<feature type="region of interest" description="Disordered" evidence="1">
    <location>
        <begin position="924"/>
        <end position="1007"/>
    </location>
</feature>
<name>A0A9W8YUZ3_9PEZI</name>
<feature type="compositionally biased region" description="Polar residues" evidence="1">
    <location>
        <begin position="924"/>
        <end position="933"/>
    </location>
</feature>
<feature type="compositionally biased region" description="Low complexity" evidence="1">
    <location>
        <begin position="752"/>
        <end position="765"/>
    </location>
</feature>
<feature type="compositionally biased region" description="Low complexity" evidence="1">
    <location>
        <begin position="1608"/>
        <end position="1631"/>
    </location>
</feature>
<feature type="compositionally biased region" description="Low complexity" evidence="1">
    <location>
        <begin position="2433"/>
        <end position="2454"/>
    </location>
</feature>
<gene>
    <name evidence="3" type="ORF">N0V93_002538</name>
</gene>
<sequence length="2531" mass="274270">MAIPGTTSALIAAFVFGIVVNAASAGLFLNVKGHGSSIFRDGKRLVLVLFLLSAALWAQVDFITTLIDPTATASCQVGVIFTTLFDQLARFSIEQHLLWVISNGMKPGPLQYILQVLLAIRLVLGGVFVGLSKPEFNTVCVPLSSVLIVAIITVIVDAVIIVGLAGQAMSAGVFGKMQDGGQASNRGKAVIAVLAGLVIWTGTSVPMSLGVLGSDYLTRSTIPGGGLAALIIIVIAFSDSLVAPDSKRDQERRLPEAPSPRMITTARSLSTSNSNDYPPSRFEDLKTEQLSSLTAFVQPREVPQPGQPVVLTKRFSQNLPTIANASSEQGVGGLPVQGALFPPMRANTEPHKPTAPRQIPQEPTKRAFFDSGKGPAKSVAVGGKLAISNPVLQQGGSNPLDKMATTDLATAAQMDKDRRAMMAFYNESNTPAELSANPLSANPERGLMQNTSTIRKEVAAAVSEPLRPDSETLSTGSATGAQLSPSGDELRRRSPRQTSPKSSVELQAAPETPPVPSKSPGRFVPKPLTAPGPNPVIRPSRQRPASPESVAEPLKTPLQRRPTAGLPMNPRSRSIRRPSPPESGKSRQETVLFVNDIVYNDPNFVASVLEDANDRRSKAILPSVIMPDVETLQDQALLVPQVKALPEPPNTASSVVHRPRPIPRKPSEEDSDAFYPPTGHKKSRSLGNLMQRKPILQSNPGSPTTLPPLPPPPMSARNERPHPNDTKSMTYSEKVNFLFPALQAPERSNRRSSVPDVPTSSVDDSATLTDNEAREMRDRYSKRTTTSARTRSIFDEQDQSTQREVSMGTYRGLVNEADAEQQQDSPGERGSRPNGAKRASSPVLPIFGDLRSASTADYEDDATNIGSIYSPRHVQQVGLAVHQARAIEVTRLDRASPDNRGVSAVTSGEEMTIMLDTSVARDIQQAQDGSNSPVDDGSPVEETTSTRSSGPWHRRVGETTLSFSGHSDKRGSKRGPPPTPLALSDRPTQAKQVAIAQAAEPSPLPSPEEALQLIQAQLKKYEQLDRASVESPGRQALLNDLEAEMGQQESRWLGMQNRFTQDSMTTLDMSPTAESRRTSAAIADVSSEQSLSRNSSTRSNMAAERSAYRRTRQASIASSVISFTNDGDAPFGSRASLWQKRLAAAHQEFIHTASELDRTRSRNFLALSSNLGSPTPPDSDESETEIESRRNLAAVLARRAKEEEAKNQAIANSLWTKVQPQKEQIGLMWVRPEKPYHVPVVEPPLPGLSVRPAQRKESSELSIESSQLWQKAVTDKPSSSSKLWVSSVEVEEPEEMSTPASAPAPEVRNFYNPGIRRSQTVSGRPLTQRPPRRSKRITALPDIIEDPVPLPDKRDTLGIFQFPWGEKSDVPSVQQRPAFTAMPGTMATGGVRGTLESRSREIEQAEYSSSFFDEYEEDDDSDSMGSESDDGFDETTLFEIASLLKANNVPSTDSFFGNVRDSRDSGDSLVDQYMSEEQRDIEHHSRAQQTLAALEEEMEGLQMMPSPLPPLQLQSLWEDDLEDDEEERGSHGKGLPQPDDWHRYDEMSETIRAKPRLSQQPASVESDTLWVQQPRKSSTSNSPMWTPPDSPTKPSSSETASQEDSLSRSEFSGLSSTEIEASPEASGSSSPLWKVQEQPQRGQHGVGLPQPENFSEYNSVQLTARAKPRQAEPAVIESVDLWTAPEPENVSVPTKTWTPKPTSAPVTRSTSPARHAARQVKEVSKMLWSPPASPKQIFDDGLFSAKSGRTDFRNTAQEPAAVGMDRKTQSPARQALDRLTSTALWASPARVQAPRNWLSANAGPSSPKRLLWSAPASPNKAVTSGLFDPKIIRSDYRITSQAPAALEGSRKARSPEMKSLDRLMSTTLWAAIPQIKSEKNWISLKASSTPKRMLWSAPASPKEIAEFGLFTRSGRTEFRTTSRAPAAVVMNRKPRSPEVKPLERLTSKALWKSAVPVENETNWLFIKSSPQRQLWSAPASPKDVAGSGLFTKSARTDFKTTSMAPAAIAIDRKPRPLEEKTLEKLSSTSLWIADDKSATQRDWISSANASGTSTPNTLRIASTPEMWRKALEEAVAASYPVAAINTSSSAPRVTPVAPEQWLQALDQAIAASYPIHQPAARRATIQASPSDWSAALTEAIAKSYSITVTFDASRRHPVFAASSLVSKASIIHPAAIGYTADVAAVHPVFFGSGAGKPVHPAVPSKTVIEPFSTASPVPEEVEQVATQSSTVAKGKGRRITAMASMFEDASQKAPVSRSFSISRQSSMSSLRRTVTPPRAATPEPEPAPEPHVEEAQEIVPAQQYEMNPALLAQIEALEQERLFAEQWAAGSFQPAEHVPEPADGPLEPSPMIFSATAETASTSNQISKADQLAEEMFTPTSESPAPILLEAKTYESPSTPVKQQALSAEELGEQMFTPVDVTPRTQLASLSVPSSSEPKTPSTPTAQPTTPKSSGWFSSISARLGGKSPRSPPRAEQPSVPQVPQLQRSNTVTSTVSAMSESDTITLRDSLISVDSERGKQVAGSKIQIRY</sequence>
<feature type="region of interest" description="Disordered" evidence="1">
    <location>
        <begin position="1449"/>
        <end position="1673"/>
    </location>
</feature>
<feature type="region of interest" description="Disordered" evidence="1">
    <location>
        <begin position="1068"/>
        <end position="1109"/>
    </location>
</feature>
<feature type="compositionally biased region" description="Polar residues" evidence="1">
    <location>
        <begin position="1691"/>
        <end position="1712"/>
    </location>
</feature>
<feature type="compositionally biased region" description="Polar residues" evidence="1">
    <location>
        <begin position="471"/>
        <end position="485"/>
    </location>
</feature>
<feature type="compositionally biased region" description="Polar residues" evidence="1">
    <location>
        <begin position="265"/>
        <end position="277"/>
    </location>
</feature>
<dbReference type="EMBL" id="JAPEVB010000002">
    <property type="protein sequence ID" value="KAJ4393330.1"/>
    <property type="molecule type" value="Genomic_DNA"/>
</dbReference>
<keyword evidence="2" id="KW-0472">Membrane</keyword>
<feature type="region of interest" description="Disordered" evidence="1">
    <location>
        <begin position="1687"/>
        <end position="1714"/>
    </location>
</feature>
<feature type="region of interest" description="Disordered" evidence="1">
    <location>
        <begin position="645"/>
        <end position="728"/>
    </location>
</feature>
<feature type="region of interest" description="Disordered" evidence="1">
    <location>
        <begin position="1380"/>
        <end position="1432"/>
    </location>
</feature>
<feature type="compositionally biased region" description="Basic and acidic residues" evidence="1">
    <location>
        <begin position="771"/>
        <end position="781"/>
    </location>
</feature>
<feature type="transmembrane region" description="Helical" evidence="2">
    <location>
        <begin position="189"/>
        <end position="212"/>
    </location>
</feature>
<feature type="compositionally biased region" description="Polar residues" evidence="1">
    <location>
        <begin position="1086"/>
        <end position="1100"/>
    </location>
</feature>
<feature type="compositionally biased region" description="Acidic residues" evidence="1">
    <location>
        <begin position="1517"/>
        <end position="1527"/>
    </location>
</feature>